<dbReference type="SMART" id="SM00823">
    <property type="entry name" value="PKS_PP"/>
    <property type="match status" value="1"/>
</dbReference>
<evidence type="ECO:0000256" key="3">
    <source>
        <dbReference type="ARBA" id="ARBA00022553"/>
    </source>
</evidence>
<keyword evidence="4 13" id="KW-0808">Transferase</keyword>
<evidence type="ECO:0000256" key="8">
    <source>
        <dbReference type="PROSITE-ProRule" id="PRU01363"/>
    </source>
</evidence>
<keyword evidence="14" id="KW-1185">Reference proteome</keyword>
<feature type="region of interest" description="Disordered" evidence="9">
    <location>
        <begin position="473"/>
        <end position="494"/>
    </location>
</feature>
<dbReference type="GO" id="GO:0005886">
    <property type="term" value="C:plasma membrane"/>
    <property type="evidence" value="ECO:0007669"/>
    <property type="project" value="TreeGrafter"/>
</dbReference>
<keyword evidence="6" id="KW-0511">Multifunctional enzyme</keyword>
<dbReference type="InterPro" id="IPR036291">
    <property type="entry name" value="NAD(P)-bd_dom_sf"/>
</dbReference>
<dbReference type="GO" id="GO:0004315">
    <property type="term" value="F:3-oxoacyl-[acyl-carrier-protein] synthase activity"/>
    <property type="evidence" value="ECO:0007669"/>
    <property type="project" value="InterPro"/>
</dbReference>
<dbReference type="RefSeq" id="WP_079048591.1">
    <property type="nucleotide sequence ID" value="NZ_JBPJFI010000001.1"/>
</dbReference>
<dbReference type="InterPro" id="IPR020807">
    <property type="entry name" value="PKS_DH"/>
</dbReference>
<feature type="domain" description="Ketosynthase family 3 (KS3)" evidence="11">
    <location>
        <begin position="42"/>
        <end position="466"/>
    </location>
</feature>
<dbReference type="PROSITE" id="PS52004">
    <property type="entry name" value="KS3_2"/>
    <property type="match status" value="1"/>
</dbReference>
<dbReference type="InterPro" id="IPR057326">
    <property type="entry name" value="KR_dom"/>
</dbReference>
<dbReference type="PANTHER" id="PTHR43775">
    <property type="entry name" value="FATTY ACID SYNTHASE"/>
    <property type="match status" value="1"/>
</dbReference>
<evidence type="ECO:0000256" key="2">
    <source>
        <dbReference type="ARBA" id="ARBA00022450"/>
    </source>
</evidence>
<dbReference type="InterPro" id="IPR014030">
    <property type="entry name" value="Ketoacyl_synth_N"/>
</dbReference>
<dbReference type="SMART" id="SM01294">
    <property type="entry name" value="PKS_PP_betabranch"/>
    <property type="match status" value="1"/>
</dbReference>
<dbReference type="Gene3D" id="3.10.129.110">
    <property type="entry name" value="Polyketide synthase dehydratase"/>
    <property type="match status" value="1"/>
</dbReference>
<proteinExistence type="predicted"/>
<dbReference type="InterPro" id="IPR016039">
    <property type="entry name" value="Thiolase-like"/>
</dbReference>
<reference evidence="13 14" key="1">
    <citation type="submission" date="2019-06" db="EMBL/GenBank/DDBJ databases">
        <title>Sequencing the genomes of 1000 actinobacteria strains.</title>
        <authorList>
            <person name="Klenk H.-P."/>
        </authorList>
    </citation>
    <scope>NUCLEOTIDE SEQUENCE [LARGE SCALE GENOMIC DNA]</scope>
    <source>
        <strain evidence="13 14">DSM 41929</strain>
    </source>
</reference>
<evidence type="ECO:0000256" key="4">
    <source>
        <dbReference type="ARBA" id="ARBA00022679"/>
    </source>
</evidence>
<dbReference type="InterPro" id="IPR018201">
    <property type="entry name" value="Ketoacyl_synth_AS"/>
</dbReference>
<evidence type="ECO:0000259" key="11">
    <source>
        <dbReference type="PROSITE" id="PS52004"/>
    </source>
</evidence>
<dbReference type="GO" id="GO:0033068">
    <property type="term" value="P:macrolide biosynthetic process"/>
    <property type="evidence" value="ECO:0007669"/>
    <property type="project" value="UniProtKB-ARBA"/>
</dbReference>
<dbReference type="GO" id="GO:0031177">
    <property type="term" value="F:phosphopantetheine binding"/>
    <property type="evidence" value="ECO:0007669"/>
    <property type="project" value="InterPro"/>
</dbReference>
<dbReference type="InterPro" id="IPR020806">
    <property type="entry name" value="PKS_PP-bd"/>
</dbReference>
<dbReference type="Pfam" id="PF08659">
    <property type="entry name" value="KR"/>
    <property type="match status" value="1"/>
</dbReference>
<dbReference type="Pfam" id="PF00698">
    <property type="entry name" value="Acyl_transf_1"/>
    <property type="match status" value="1"/>
</dbReference>
<dbReference type="Gene3D" id="1.10.1200.10">
    <property type="entry name" value="ACP-like"/>
    <property type="match status" value="1"/>
</dbReference>
<feature type="region of interest" description="N-terminal hotdog fold" evidence="8">
    <location>
        <begin position="943"/>
        <end position="1068"/>
    </location>
</feature>
<dbReference type="Gene3D" id="3.40.47.10">
    <property type="match status" value="1"/>
</dbReference>
<keyword evidence="2" id="KW-0596">Phosphopantetheine</keyword>
<dbReference type="InterPro" id="IPR016036">
    <property type="entry name" value="Malonyl_transacylase_ACP-bd"/>
</dbReference>
<evidence type="ECO:0000259" key="12">
    <source>
        <dbReference type="PROSITE" id="PS52019"/>
    </source>
</evidence>
<dbReference type="Gene3D" id="3.40.50.720">
    <property type="entry name" value="NAD(P)-binding Rossmann-like Domain"/>
    <property type="match status" value="1"/>
</dbReference>
<dbReference type="SUPFAM" id="SSF53901">
    <property type="entry name" value="Thiolase-like"/>
    <property type="match status" value="1"/>
</dbReference>
<keyword evidence="5" id="KW-0045">Antibiotic biosynthesis</keyword>
<organism evidence="13 14">
    <name type="scientific">Streptomyces puniciscabiei</name>
    <dbReference type="NCBI Taxonomy" id="164348"/>
    <lineage>
        <taxon>Bacteria</taxon>
        <taxon>Bacillati</taxon>
        <taxon>Actinomycetota</taxon>
        <taxon>Actinomycetes</taxon>
        <taxon>Kitasatosporales</taxon>
        <taxon>Streptomycetaceae</taxon>
        <taxon>Streptomyces</taxon>
    </lineage>
</organism>
<sequence>MTASPGPEGARPSETGDDRLSSALQTIERQRGTIRELLLEKHEPIAVVGIGLRFPGGNTDLDGFADFLREGRSGTGPVPEDRWDVPAFAADEETERGRIRTAGGGFLDQIDRFDAQFFNISPKEAQYVDPQQRLLLETAWEALENANINPTSLRGGNGGVYVGASSVDYALEMTDLPYEDLDGHLASGTTAFPLSGRLSYFLGLHGPCLSVDTACASALTALHLAVEGLRRGECEIALCGGVNAIHHPRVFVTFSHANMLAPDGRCKTFDEAADGYVRAEGCGVLVLKRLSAAKRDGDTVLALVRGSAVGQDGDSAGLTVPNGIAQEAVIRSALANARLKPADIQYVEAHGTGTPLGDPIEMGAINDVFAGSHSKDEPLMVGSVKTNLGHMEPASGIVGVIKTVLQMREGVVYPHLNLDTPSARIPWDVYPVTVPTEVRPWTATTRRAVVNSFGFAGTIAATVLEEAPPLLREPAPAGADAAAGSTAQERPEAHVFTVSARTKKSLRRQVERYRAYLDAHPGIPLRDLCHTGNVGRAHFPVRMSAVVADHGQLRDQLDKFLAQDRGGARGRSRRNRKVSFLFSGQGAQYPGMGAPLYDRFPVFREHIDTCDRLFQPLLGRSVRAMILGTDEHAEDIHRTLYTQPALFTLEYALAKLWMSWGVRPGSLIGHSIGEVTAATVAEVFTLEDAVELVAVRARLMQSVTAPGGMAAVTAPAPVVEPLLESYPDLAIGAVNSPKQCVVSGGVKSLAELTELLRARGIDVKQLTVSHAFHSPLMHEVTEKFHEAISRIRFREPRITLISNVTGVPAKPGVVSNAEYWTRHISEPVLFESGMAALEHRGEHVFLEIGPSSALTSLAKQSVAVQNHSWLRSLSASDRGSTTILRAVAQMYAEGLPLSWTAFHQGQQARKVALPHYVFDRRRYWMPNDRNRHRGARAVGGFQHPLLGQEVTTAGQRGAGVREFALQLTTESPAYLADHVVGGRITVPVAAHVESFLALQDVLFGEARRPLNRLSFEEPLLLTEEGTAEVRVRAAVSPDGGAALELVSLGEDGEVRHATATVAPPAGRDGAEALDAVAAELTALEQAAGAPTEERPADELYSGLSATGTEHGPAFRTLARAARYGTGFVTGEIEGLPTGAPEFLPPPALESAVRLLPALTEEGPGLLVTGMDTFRFLKKPRSGRLRVLLRPVWDADGGPTADLLALEDGTPVFEALGVRFAPSADPALARRHWFHQLRWVEQPATAAVAETAQERHVLVLHKDPGAFPAGPDLPADIHLTFADSVEHAVELMRDWRPTDLCWFWRPGPAADATTAAALREESETNYRDLLALVAALEETGFGRDQRLHLVTERGQWLPADTAGTGEHLAAASLWGFGHVLLNESPTLRATMVDLPGDGTGPARLLDELRGTDPNEFQVAYRGDTRYVRRLAPTEVPATEPAATVRPDRTYLITGGLGAIGLVTARKLIELGARHLTLVSRRGAPAADVAHLRAELDGLAEVTDVKADICDPQDMARLARELLASPHPLGGIFHSAGVLADGAVSAQTWETFDTVFQPKVYGTWLLHETAKLFPELDFFVCYSSAAAVLGGATQSNYAAANSFMDHLMHWRAAHGLPALSVNWGPWATVGMSARLGEQIVNAWLDQGIRFFSPAKGMRALASLLGRPVVQIGAGECDWDRFVPSKPIPNALYEYLYVPREGAVRTLDIDALRSRPREERLTVIDEFVRDRVAAVLYIEDADSVDSDVEFTQLGLDSLVAMELRNALEAAFRTPLPASVVFDHPSAEQLADFLDTRLVPSPA</sequence>
<dbReference type="PANTHER" id="PTHR43775:SF51">
    <property type="entry name" value="INACTIVE PHENOLPHTHIOCEROL SYNTHESIS POLYKETIDE SYNTHASE TYPE I PKS1-RELATED"/>
    <property type="match status" value="1"/>
</dbReference>
<dbReference type="Pfam" id="PF21089">
    <property type="entry name" value="PKS_DH_N"/>
    <property type="match status" value="1"/>
</dbReference>
<evidence type="ECO:0000256" key="6">
    <source>
        <dbReference type="ARBA" id="ARBA00023268"/>
    </source>
</evidence>
<protein>
    <submittedName>
        <fullName evidence="13">Acyl transferase domain-containing protein</fullName>
    </submittedName>
</protein>
<dbReference type="PROSITE" id="PS50075">
    <property type="entry name" value="CARRIER"/>
    <property type="match status" value="1"/>
</dbReference>
<evidence type="ECO:0000256" key="7">
    <source>
        <dbReference type="ARBA" id="ARBA00023315"/>
    </source>
</evidence>
<dbReference type="GO" id="GO:0006633">
    <property type="term" value="P:fatty acid biosynthetic process"/>
    <property type="evidence" value="ECO:0007669"/>
    <property type="project" value="InterPro"/>
</dbReference>
<dbReference type="PROSITE" id="PS52019">
    <property type="entry name" value="PKS_MFAS_DH"/>
    <property type="match status" value="1"/>
</dbReference>
<comment type="caution">
    <text evidence="13">The sequence shown here is derived from an EMBL/GenBank/DDBJ whole genome shotgun (WGS) entry which is preliminary data.</text>
</comment>
<dbReference type="SUPFAM" id="SSF52151">
    <property type="entry name" value="FabD/lysophospholipase-like"/>
    <property type="match status" value="1"/>
</dbReference>
<dbReference type="InterPro" id="IPR049552">
    <property type="entry name" value="PKS_DH_N"/>
</dbReference>
<name>A0A542UGY3_9ACTN</name>
<dbReference type="EMBL" id="VFNX01000001">
    <property type="protein sequence ID" value="TQK98345.1"/>
    <property type="molecule type" value="Genomic_DNA"/>
</dbReference>
<gene>
    <name evidence="13" type="ORF">FB563_3367</name>
</gene>
<comment type="caution">
    <text evidence="8">Lacks conserved residue(s) required for the propagation of feature annotation.</text>
</comment>
<dbReference type="SUPFAM" id="SSF51735">
    <property type="entry name" value="NAD(P)-binding Rossmann-fold domains"/>
    <property type="match status" value="2"/>
</dbReference>
<dbReference type="SUPFAM" id="SSF55048">
    <property type="entry name" value="Probable ACP-binding domain of malonyl-CoA ACP transacylase"/>
    <property type="match status" value="1"/>
</dbReference>
<dbReference type="InterPro" id="IPR016035">
    <property type="entry name" value="Acyl_Trfase/lysoPLipase"/>
</dbReference>
<dbReference type="InterPro" id="IPR014031">
    <property type="entry name" value="Ketoacyl_synth_C"/>
</dbReference>
<dbReference type="Gene3D" id="3.30.70.3290">
    <property type="match status" value="1"/>
</dbReference>
<dbReference type="GO" id="GO:0071770">
    <property type="term" value="P:DIM/DIP cell wall layer assembly"/>
    <property type="evidence" value="ECO:0007669"/>
    <property type="project" value="TreeGrafter"/>
</dbReference>
<evidence type="ECO:0000256" key="9">
    <source>
        <dbReference type="SAM" id="MobiDB-lite"/>
    </source>
</evidence>
<dbReference type="SUPFAM" id="SSF47336">
    <property type="entry name" value="ACP-like"/>
    <property type="match status" value="1"/>
</dbReference>
<dbReference type="Gene3D" id="3.40.366.10">
    <property type="entry name" value="Malonyl-Coenzyme A Acyl Carrier Protein, domain 2"/>
    <property type="match status" value="1"/>
</dbReference>
<feature type="domain" description="PKS/mFAS DH" evidence="12">
    <location>
        <begin position="943"/>
        <end position="1228"/>
    </location>
</feature>
<dbReference type="InterPro" id="IPR006162">
    <property type="entry name" value="Ppantetheine_attach_site"/>
</dbReference>
<dbReference type="FunFam" id="3.40.47.10:FF:000019">
    <property type="entry name" value="Polyketide synthase type I"/>
    <property type="match status" value="1"/>
</dbReference>
<dbReference type="PROSITE" id="PS00012">
    <property type="entry name" value="PHOSPHOPANTETHEINE"/>
    <property type="match status" value="1"/>
</dbReference>
<feature type="compositionally biased region" description="Low complexity" evidence="9">
    <location>
        <begin position="473"/>
        <end position="484"/>
    </location>
</feature>
<evidence type="ECO:0000259" key="10">
    <source>
        <dbReference type="PROSITE" id="PS50075"/>
    </source>
</evidence>
<keyword evidence="3" id="KW-0597">Phosphoprotein</keyword>
<dbReference type="CDD" id="cd08955">
    <property type="entry name" value="KR_2_FAS_SDR_x"/>
    <property type="match status" value="1"/>
</dbReference>
<dbReference type="InterPro" id="IPR020841">
    <property type="entry name" value="PKS_Beta-ketoAc_synthase_dom"/>
</dbReference>
<dbReference type="SMART" id="SM00825">
    <property type="entry name" value="PKS_KS"/>
    <property type="match status" value="1"/>
</dbReference>
<dbReference type="PROSITE" id="PS00606">
    <property type="entry name" value="KS3_1"/>
    <property type="match status" value="1"/>
</dbReference>
<dbReference type="InterPro" id="IPR036736">
    <property type="entry name" value="ACP-like_sf"/>
</dbReference>
<dbReference type="InterPro" id="IPR009081">
    <property type="entry name" value="PP-bd_ACP"/>
</dbReference>
<dbReference type="InterPro" id="IPR049900">
    <property type="entry name" value="PKS_mFAS_DH"/>
</dbReference>
<dbReference type="SMART" id="SM00827">
    <property type="entry name" value="PKS_AT"/>
    <property type="match status" value="1"/>
</dbReference>
<dbReference type="InterPro" id="IPR013968">
    <property type="entry name" value="PKS_KR"/>
</dbReference>
<evidence type="ECO:0000256" key="1">
    <source>
        <dbReference type="ARBA" id="ARBA00004792"/>
    </source>
</evidence>
<comment type="pathway">
    <text evidence="1">Antibiotic biosynthesis.</text>
</comment>
<dbReference type="OrthoDB" id="9778690at2"/>
<dbReference type="Pfam" id="PF02801">
    <property type="entry name" value="Ketoacyl-synt_C"/>
    <property type="match status" value="1"/>
</dbReference>
<dbReference type="Pfam" id="PF22621">
    <property type="entry name" value="CurL-like_PKS_C"/>
    <property type="match status" value="1"/>
</dbReference>
<dbReference type="Pfam" id="PF00550">
    <property type="entry name" value="PP-binding"/>
    <property type="match status" value="1"/>
</dbReference>
<feature type="region of interest" description="C-terminal hotdog fold" evidence="8">
    <location>
        <begin position="1091"/>
        <end position="1228"/>
    </location>
</feature>
<dbReference type="InterPro" id="IPR050091">
    <property type="entry name" value="PKS_NRPS_Biosynth_Enz"/>
</dbReference>
<dbReference type="SMART" id="SM00822">
    <property type="entry name" value="PKS_KR"/>
    <property type="match status" value="1"/>
</dbReference>
<dbReference type="SMART" id="SM00826">
    <property type="entry name" value="PKS_DH"/>
    <property type="match status" value="1"/>
</dbReference>
<feature type="domain" description="Carrier" evidence="10">
    <location>
        <begin position="1719"/>
        <end position="1794"/>
    </location>
</feature>
<dbReference type="GO" id="GO:0005737">
    <property type="term" value="C:cytoplasm"/>
    <property type="evidence" value="ECO:0007669"/>
    <property type="project" value="TreeGrafter"/>
</dbReference>
<evidence type="ECO:0000313" key="14">
    <source>
        <dbReference type="Proteomes" id="UP000318103"/>
    </source>
</evidence>
<dbReference type="GO" id="GO:0004312">
    <property type="term" value="F:fatty acid synthase activity"/>
    <property type="evidence" value="ECO:0007669"/>
    <property type="project" value="TreeGrafter"/>
</dbReference>
<dbReference type="InterPro" id="IPR014043">
    <property type="entry name" value="Acyl_transferase_dom"/>
</dbReference>
<keyword evidence="7" id="KW-0012">Acyltransferase</keyword>
<dbReference type="InterPro" id="IPR001227">
    <property type="entry name" value="Ac_transferase_dom_sf"/>
</dbReference>
<dbReference type="CDD" id="cd00833">
    <property type="entry name" value="PKS"/>
    <property type="match status" value="1"/>
</dbReference>
<dbReference type="InterPro" id="IPR042104">
    <property type="entry name" value="PKS_dehydratase_sf"/>
</dbReference>
<accession>A0A542UGY3</accession>
<dbReference type="Proteomes" id="UP000318103">
    <property type="component" value="Unassembled WGS sequence"/>
</dbReference>
<dbReference type="Pfam" id="PF00109">
    <property type="entry name" value="ketoacyl-synt"/>
    <property type="match status" value="1"/>
</dbReference>
<evidence type="ECO:0000256" key="5">
    <source>
        <dbReference type="ARBA" id="ARBA00023194"/>
    </source>
</evidence>
<evidence type="ECO:0000313" key="13">
    <source>
        <dbReference type="EMBL" id="TQK98345.1"/>
    </source>
</evidence>